<proteinExistence type="predicted"/>
<keyword evidence="1" id="KW-0472">Membrane</keyword>
<evidence type="ECO:0000313" key="3">
    <source>
        <dbReference type="Proteomes" id="UP001367508"/>
    </source>
</evidence>
<reference evidence="2 3" key="1">
    <citation type="submission" date="2024-01" db="EMBL/GenBank/DDBJ databases">
        <title>The genomes of 5 underutilized Papilionoideae crops provide insights into root nodulation and disease resistanc.</title>
        <authorList>
            <person name="Jiang F."/>
        </authorList>
    </citation>
    <scope>NUCLEOTIDE SEQUENCE [LARGE SCALE GENOMIC DNA]</scope>
    <source>
        <strain evidence="2">LVBAO_FW01</strain>
        <tissue evidence="2">Leaves</tissue>
    </source>
</reference>
<accession>A0AAN9QP46</accession>
<dbReference type="Proteomes" id="UP001367508">
    <property type="component" value="Unassembled WGS sequence"/>
</dbReference>
<dbReference type="EMBL" id="JAYMYQ010000003">
    <property type="protein sequence ID" value="KAK7344975.1"/>
    <property type="molecule type" value="Genomic_DNA"/>
</dbReference>
<feature type="transmembrane region" description="Helical" evidence="1">
    <location>
        <begin position="21"/>
        <end position="39"/>
    </location>
</feature>
<name>A0AAN9QP46_CANGL</name>
<comment type="caution">
    <text evidence="2">The sequence shown here is derived from an EMBL/GenBank/DDBJ whole genome shotgun (WGS) entry which is preliminary data.</text>
</comment>
<organism evidence="2 3">
    <name type="scientific">Canavalia gladiata</name>
    <name type="common">Sword bean</name>
    <name type="synonym">Dolichos gladiatus</name>
    <dbReference type="NCBI Taxonomy" id="3824"/>
    <lineage>
        <taxon>Eukaryota</taxon>
        <taxon>Viridiplantae</taxon>
        <taxon>Streptophyta</taxon>
        <taxon>Embryophyta</taxon>
        <taxon>Tracheophyta</taxon>
        <taxon>Spermatophyta</taxon>
        <taxon>Magnoliopsida</taxon>
        <taxon>eudicotyledons</taxon>
        <taxon>Gunneridae</taxon>
        <taxon>Pentapetalae</taxon>
        <taxon>rosids</taxon>
        <taxon>fabids</taxon>
        <taxon>Fabales</taxon>
        <taxon>Fabaceae</taxon>
        <taxon>Papilionoideae</taxon>
        <taxon>50 kb inversion clade</taxon>
        <taxon>NPAAA clade</taxon>
        <taxon>indigoferoid/millettioid clade</taxon>
        <taxon>Phaseoleae</taxon>
        <taxon>Canavalia</taxon>
    </lineage>
</organism>
<evidence type="ECO:0000313" key="2">
    <source>
        <dbReference type="EMBL" id="KAK7344975.1"/>
    </source>
</evidence>
<keyword evidence="3" id="KW-1185">Reference proteome</keyword>
<keyword evidence="1" id="KW-0812">Transmembrane</keyword>
<protein>
    <submittedName>
        <fullName evidence="2">Uncharacterized protein</fullName>
    </submittedName>
</protein>
<dbReference type="AlphaFoldDB" id="A0AAN9QP46"/>
<gene>
    <name evidence="2" type="ORF">VNO77_15289</name>
</gene>
<keyword evidence="1" id="KW-1133">Transmembrane helix</keyword>
<sequence>MEEEARKKGTEKTERKRRERFLAGGFLGKLGLKFVLLSIGERSRGEKRRGKKLVSLEIAPNRKSFHHALHHPVKPPLIEEGIGPSYSLVLPNLCTSSCSNALHTFCS</sequence>
<evidence type="ECO:0000256" key="1">
    <source>
        <dbReference type="SAM" id="Phobius"/>
    </source>
</evidence>